<keyword evidence="4" id="KW-0418">Kinase</keyword>
<dbReference type="EMBL" id="BQKV01000003">
    <property type="protein sequence ID" value="GJN63435.1"/>
    <property type="molecule type" value="Genomic_DNA"/>
</dbReference>
<evidence type="ECO:0000256" key="3">
    <source>
        <dbReference type="ARBA" id="ARBA00022741"/>
    </source>
</evidence>
<dbReference type="InterPro" id="IPR050306">
    <property type="entry name" value="PfkB_Carbo_kinase"/>
</dbReference>
<keyword evidence="8" id="KW-1185">Reference proteome</keyword>
<keyword evidence="3" id="KW-0547">Nucleotide-binding</keyword>
<evidence type="ECO:0000256" key="1">
    <source>
        <dbReference type="ARBA" id="ARBA00010688"/>
    </source>
</evidence>
<evidence type="ECO:0000259" key="6">
    <source>
        <dbReference type="Pfam" id="PF00294"/>
    </source>
</evidence>
<dbReference type="PANTHER" id="PTHR43085:SF1">
    <property type="entry name" value="PSEUDOURIDINE KINASE-RELATED"/>
    <property type="match status" value="1"/>
</dbReference>
<name>A0AA37MXY1_9FIRM</name>
<comment type="similarity">
    <text evidence="1">Belongs to the carbohydrate kinase PfkB family.</text>
</comment>
<evidence type="ECO:0000256" key="2">
    <source>
        <dbReference type="ARBA" id="ARBA00022679"/>
    </source>
</evidence>
<protein>
    <submittedName>
        <fullName evidence="7">Fructokinase</fullName>
    </submittedName>
</protein>
<dbReference type="Proteomes" id="UP001055185">
    <property type="component" value="Unassembled WGS sequence"/>
</dbReference>
<evidence type="ECO:0000313" key="8">
    <source>
        <dbReference type="Proteomes" id="UP001055185"/>
    </source>
</evidence>
<reference evidence="7" key="1">
    <citation type="journal article" date="2022" name="Int. J. Syst. Evol. Microbiol.">
        <title>Genome-based, phenotypic and chemotaxonomic classification of Faecalibacterium strains: proposal of three novel species Faecalibacterium duncaniae sp. nov., Faecalibacterium hattorii sp. nov. and Faecalibacterium gallinarum sp. nov. .</title>
        <authorList>
            <person name="Sakamoto M."/>
            <person name="Sakurai N."/>
            <person name="Tanno H."/>
            <person name="Iino T."/>
            <person name="Ohkuma M."/>
            <person name="Endo A."/>
        </authorList>
    </citation>
    <scope>NUCLEOTIDE SEQUENCE</scope>
    <source>
        <strain evidence="7">JCM 17207</strain>
    </source>
</reference>
<organism evidence="7 8">
    <name type="scientific">Faecalibacterium gallinarum</name>
    <dbReference type="NCBI Taxonomy" id="2903556"/>
    <lineage>
        <taxon>Bacteria</taxon>
        <taxon>Bacillati</taxon>
        <taxon>Bacillota</taxon>
        <taxon>Clostridia</taxon>
        <taxon>Eubacteriales</taxon>
        <taxon>Oscillospiraceae</taxon>
        <taxon>Faecalibacterium</taxon>
    </lineage>
</organism>
<evidence type="ECO:0000256" key="4">
    <source>
        <dbReference type="ARBA" id="ARBA00022777"/>
    </source>
</evidence>
<dbReference type="GO" id="GO:0005524">
    <property type="term" value="F:ATP binding"/>
    <property type="evidence" value="ECO:0007669"/>
    <property type="project" value="UniProtKB-KW"/>
</dbReference>
<evidence type="ECO:0000313" key="7">
    <source>
        <dbReference type="EMBL" id="GJN63435.1"/>
    </source>
</evidence>
<gene>
    <name evidence="7" type="primary">scrK</name>
    <name evidence="7" type="ORF">JCM17207_00600</name>
</gene>
<dbReference type="InterPro" id="IPR029056">
    <property type="entry name" value="Ribokinase-like"/>
</dbReference>
<dbReference type="CDD" id="cd01167">
    <property type="entry name" value="bac_FRK"/>
    <property type="match status" value="1"/>
</dbReference>
<comment type="caution">
    <text evidence="7">The sequence shown here is derived from an EMBL/GenBank/DDBJ whole genome shotgun (WGS) entry which is preliminary data.</text>
</comment>
<proteinExistence type="inferred from homology"/>
<dbReference type="PANTHER" id="PTHR43085">
    <property type="entry name" value="HEXOKINASE FAMILY MEMBER"/>
    <property type="match status" value="1"/>
</dbReference>
<sequence>MMKNDARYDIVALGELLIDLVQCGRSTQDNPLLEANPGGAPCNVLALLARLGHPAAFIGKVGQDGFGNQLEAALREVGIDPRGLRRDKAATTLAVVTTQPDGDRAFSFYRTPGADTLLRADELDEELLTGCRIFHYGTLSMTADPCRTATRTAVEAAKAAGALLSFDPNLRESLWDDLEDARAAVAWGLEHCDILKISDNELQWFTGKEDFDEGMALLRAQYPIPLIVLSLGKTGSRAYCGEVRVEMPGFKMENTIETTGAGDTFMGGILHGVLTRGWRGYTAEELAEMLRFANAAAAIVTTRRGALRVMPTREEIDALLARG</sequence>
<dbReference type="RefSeq" id="WP_373871899.1">
    <property type="nucleotide sequence ID" value="NZ_BQKV01000003.1"/>
</dbReference>
<dbReference type="GO" id="GO:0016301">
    <property type="term" value="F:kinase activity"/>
    <property type="evidence" value="ECO:0007669"/>
    <property type="project" value="UniProtKB-KW"/>
</dbReference>
<feature type="domain" description="Carbohydrate kinase PfkB" evidence="6">
    <location>
        <begin position="9"/>
        <end position="312"/>
    </location>
</feature>
<dbReference type="AlphaFoldDB" id="A0AA37MXY1"/>
<dbReference type="SUPFAM" id="SSF53613">
    <property type="entry name" value="Ribokinase-like"/>
    <property type="match status" value="1"/>
</dbReference>
<dbReference type="Pfam" id="PF00294">
    <property type="entry name" value="PfkB"/>
    <property type="match status" value="1"/>
</dbReference>
<dbReference type="Gene3D" id="3.40.1190.20">
    <property type="match status" value="1"/>
</dbReference>
<evidence type="ECO:0000256" key="5">
    <source>
        <dbReference type="ARBA" id="ARBA00022840"/>
    </source>
</evidence>
<keyword evidence="5" id="KW-0067">ATP-binding</keyword>
<accession>A0AA37MXY1</accession>
<dbReference type="InterPro" id="IPR011611">
    <property type="entry name" value="PfkB_dom"/>
</dbReference>
<keyword evidence="2" id="KW-0808">Transferase</keyword>